<evidence type="ECO:0000313" key="3">
    <source>
        <dbReference type="EMBL" id="KIJ11115.1"/>
    </source>
</evidence>
<keyword evidence="2" id="KW-1133">Transmembrane helix</keyword>
<dbReference type="Proteomes" id="UP000053647">
    <property type="component" value="Unassembled WGS sequence"/>
</dbReference>
<organism evidence="3 4">
    <name type="scientific">Paxillus involutus ATCC 200175</name>
    <dbReference type="NCBI Taxonomy" id="664439"/>
    <lineage>
        <taxon>Eukaryota</taxon>
        <taxon>Fungi</taxon>
        <taxon>Dikarya</taxon>
        <taxon>Basidiomycota</taxon>
        <taxon>Agaricomycotina</taxon>
        <taxon>Agaricomycetes</taxon>
        <taxon>Agaricomycetidae</taxon>
        <taxon>Boletales</taxon>
        <taxon>Paxilineae</taxon>
        <taxon>Paxillaceae</taxon>
        <taxon>Paxillus</taxon>
    </lineage>
</organism>
<dbReference type="EMBL" id="KN819386">
    <property type="protein sequence ID" value="KIJ11115.1"/>
    <property type="molecule type" value="Genomic_DNA"/>
</dbReference>
<reference evidence="3 4" key="1">
    <citation type="submission" date="2014-06" db="EMBL/GenBank/DDBJ databases">
        <authorList>
            <consortium name="DOE Joint Genome Institute"/>
            <person name="Kuo A."/>
            <person name="Kohler A."/>
            <person name="Nagy L.G."/>
            <person name="Floudas D."/>
            <person name="Copeland A."/>
            <person name="Barry K.W."/>
            <person name="Cichocki N."/>
            <person name="Veneault-Fourrey C."/>
            <person name="LaButti K."/>
            <person name="Lindquist E.A."/>
            <person name="Lipzen A."/>
            <person name="Lundell T."/>
            <person name="Morin E."/>
            <person name="Murat C."/>
            <person name="Sun H."/>
            <person name="Tunlid A."/>
            <person name="Henrissat B."/>
            <person name="Grigoriev I.V."/>
            <person name="Hibbett D.S."/>
            <person name="Martin F."/>
            <person name="Nordberg H.P."/>
            <person name="Cantor M.N."/>
            <person name="Hua S.X."/>
        </authorList>
    </citation>
    <scope>NUCLEOTIDE SEQUENCE [LARGE SCALE GENOMIC DNA]</scope>
    <source>
        <strain evidence="3 4">ATCC 200175</strain>
    </source>
</reference>
<keyword evidence="4" id="KW-1185">Reference proteome</keyword>
<feature type="transmembrane region" description="Helical" evidence="2">
    <location>
        <begin position="658"/>
        <end position="677"/>
    </location>
</feature>
<reference evidence="4" key="2">
    <citation type="submission" date="2015-01" db="EMBL/GenBank/DDBJ databases">
        <title>Evolutionary Origins and Diversification of the Mycorrhizal Mutualists.</title>
        <authorList>
            <consortium name="DOE Joint Genome Institute"/>
            <consortium name="Mycorrhizal Genomics Consortium"/>
            <person name="Kohler A."/>
            <person name="Kuo A."/>
            <person name="Nagy L.G."/>
            <person name="Floudas D."/>
            <person name="Copeland A."/>
            <person name="Barry K.W."/>
            <person name="Cichocki N."/>
            <person name="Veneault-Fourrey C."/>
            <person name="LaButti K."/>
            <person name="Lindquist E.A."/>
            <person name="Lipzen A."/>
            <person name="Lundell T."/>
            <person name="Morin E."/>
            <person name="Murat C."/>
            <person name="Riley R."/>
            <person name="Ohm R."/>
            <person name="Sun H."/>
            <person name="Tunlid A."/>
            <person name="Henrissat B."/>
            <person name="Grigoriev I.V."/>
            <person name="Hibbett D.S."/>
            <person name="Martin F."/>
        </authorList>
    </citation>
    <scope>NUCLEOTIDE SEQUENCE [LARGE SCALE GENOMIC DNA]</scope>
    <source>
        <strain evidence="4">ATCC 200175</strain>
    </source>
</reference>
<dbReference type="HOGENOM" id="CLU_015091_1_2_1"/>
<feature type="region of interest" description="Disordered" evidence="1">
    <location>
        <begin position="123"/>
        <end position="219"/>
    </location>
</feature>
<dbReference type="AlphaFoldDB" id="A0A0C9T5Y0"/>
<evidence type="ECO:0000313" key="4">
    <source>
        <dbReference type="Proteomes" id="UP000053647"/>
    </source>
</evidence>
<feature type="transmembrane region" description="Helical" evidence="2">
    <location>
        <begin position="527"/>
        <end position="552"/>
    </location>
</feature>
<evidence type="ECO:0000256" key="2">
    <source>
        <dbReference type="SAM" id="Phobius"/>
    </source>
</evidence>
<evidence type="ECO:0000256" key="1">
    <source>
        <dbReference type="SAM" id="MobiDB-lite"/>
    </source>
</evidence>
<keyword evidence="2" id="KW-0812">Transmembrane</keyword>
<feature type="compositionally biased region" description="Polar residues" evidence="1">
    <location>
        <begin position="189"/>
        <end position="198"/>
    </location>
</feature>
<sequence>MVTIAVKLIGWLTRILTNFAIPPSGDALRRAFSILLRIYRSVTKPAASDSTRASTTTSLLQSPVYHASSIPASACTPQVNIQVVRSSEDGGGTISTSPTNAVGYVQHAQTDCDHHALQVVPTVPEDGSDATSTSSNPVDYVQHVQPDSDHHAPPSGAQARPTSQLLPPAGPQGSNNTMLNVPSLPIGPASTSHSSLQSAPGPRGRDKRILRPGAPREIMKKRYSQRIKVESHDTERTLNPGDMNYDEDEIHGWVRCTQPEGSSYFHNPTKRITTDIDFSKQKILEWVDRVTNGLLQSAGQLLTMHDEIELVIGLLDDGQGKKECLYYFVDHRRQLLFWVHAYNLSNIFANVKGVSKFSHMKYAVETQYWTHLELYPNRRKLKAEHHAELRGILIHASTETLTSNASIAPFELDELGRMLDLVDKAEGSIDKEQVHAVYIVARLMRLFTSSRFVNFYGQPEARLNVDQSVYTKLRGQDETASMFIRISDLLLFGGPSAHATELQRVWVDRTVNFPRWKGFVGKLSNEWAGFTIYSTVMLAVDVSFLAIPALSPRSTNTNPNPTTTPMQEASNIATYLSILTVVGSLVVSVQLLNGIRAQGTSSAEEAADAMLWWTKSILGTDALAIMYSLPFALLIWGMIFFVLALALVVFGLGDHATIGLIAPAAIIIGLLTVWPSWGHRGKYQAMHELWMQGLRSVKWPRVPRRTNSGHV</sequence>
<feature type="transmembrane region" description="Helical" evidence="2">
    <location>
        <begin position="572"/>
        <end position="592"/>
    </location>
</feature>
<accession>A0A0C9T5Y0</accession>
<dbReference type="OrthoDB" id="2657661at2759"/>
<keyword evidence="2" id="KW-0472">Membrane</keyword>
<feature type="transmembrane region" description="Helical" evidence="2">
    <location>
        <begin position="631"/>
        <end position="652"/>
    </location>
</feature>
<proteinExistence type="predicted"/>
<name>A0A0C9T5Y0_PAXIN</name>
<gene>
    <name evidence="3" type="ORF">PAXINDRAFT_171902</name>
</gene>
<protein>
    <submittedName>
        <fullName evidence="3">Uncharacterized protein</fullName>
    </submittedName>
</protein>